<dbReference type="InterPro" id="IPR013813">
    <property type="entry name" value="Endoribo_LPSP/chorism_mut-like"/>
</dbReference>
<dbReference type="InterPro" id="IPR006311">
    <property type="entry name" value="TAT_signal"/>
</dbReference>
<protein>
    <recommendedName>
        <fullName evidence="3">Endoribonuclease L-PSP/chorismate mutase-like domain-containing protein</fullName>
    </recommendedName>
</protein>
<organism evidence="4 5">
    <name type="scientific">Methylobacterium isbiliense</name>
    <dbReference type="NCBI Taxonomy" id="315478"/>
    <lineage>
        <taxon>Bacteria</taxon>
        <taxon>Pseudomonadati</taxon>
        <taxon>Pseudomonadota</taxon>
        <taxon>Alphaproteobacteria</taxon>
        <taxon>Hyphomicrobiales</taxon>
        <taxon>Methylobacteriaceae</taxon>
        <taxon>Methylobacterium</taxon>
    </lineage>
</organism>
<feature type="chain" id="PRO_5047088850" description="Endoribonuclease L-PSP/chorismate mutase-like domain-containing protein" evidence="2">
    <location>
        <begin position="26"/>
        <end position="183"/>
    </location>
</feature>
<dbReference type="EMBL" id="BPQQ01000091">
    <property type="protein sequence ID" value="GJE03816.1"/>
    <property type="molecule type" value="Genomic_DNA"/>
</dbReference>
<dbReference type="Gene3D" id="3.30.1330.40">
    <property type="entry name" value="RutC-like"/>
    <property type="match status" value="1"/>
</dbReference>
<dbReference type="Pfam" id="PF14588">
    <property type="entry name" value="YjgF_endoribonc"/>
    <property type="match status" value="1"/>
</dbReference>
<evidence type="ECO:0000256" key="1">
    <source>
        <dbReference type="SAM" id="MobiDB-lite"/>
    </source>
</evidence>
<dbReference type="PANTHER" id="PTHR43760:SF1">
    <property type="entry name" value="ENDORIBONUCLEASE L-PSP_CHORISMATE MUTASE-LIKE DOMAIN-CONTAINING PROTEIN"/>
    <property type="match status" value="1"/>
</dbReference>
<accession>A0ABQ4SQ60</accession>
<reference evidence="4" key="1">
    <citation type="journal article" date="2021" name="Front. Microbiol.">
        <title>Comprehensive Comparative Genomics and Phenotyping of Methylobacterium Species.</title>
        <authorList>
            <person name="Alessa O."/>
            <person name="Ogura Y."/>
            <person name="Fujitani Y."/>
            <person name="Takami H."/>
            <person name="Hayashi T."/>
            <person name="Sahin N."/>
            <person name="Tani A."/>
        </authorList>
    </citation>
    <scope>NUCLEOTIDE SEQUENCE</scope>
    <source>
        <strain evidence="4">DSM 17168</strain>
    </source>
</reference>
<gene>
    <name evidence="4" type="ORF">GMJLKIPL_5773</name>
</gene>
<sequence length="183" mass="19361">MTRQNRRSVLAAGVALPLLTLARSAARAEASSPERRLRQRGIVLPEPPSPNPNYAPFVRTGNLVFVSGMGPTRPDGSVATGKVGRDVTREEAYQHARLTGLAILAVLRGAVGGDLDRVTRVVKVLGMVNATPDFTDHGKVVNGCTDLFIEVFGEAGRAARSSVGMISLPSNITVEVEAAFEVS</sequence>
<dbReference type="PROSITE" id="PS51318">
    <property type="entry name" value="TAT"/>
    <property type="match status" value="1"/>
</dbReference>
<reference evidence="4" key="2">
    <citation type="submission" date="2021-08" db="EMBL/GenBank/DDBJ databases">
        <authorList>
            <person name="Tani A."/>
            <person name="Ola A."/>
            <person name="Ogura Y."/>
            <person name="Katsura K."/>
            <person name="Hayashi T."/>
        </authorList>
    </citation>
    <scope>NUCLEOTIDE SEQUENCE</scope>
    <source>
        <strain evidence="4">DSM 17168</strain>
    </source>
</reference>
<comment type="caution">
    <text evidence="4">The sequence shown here is derived from an EMBL/GenBank/DDBJ whole genome shotgun (WGS) entry which is preliminary data.</text>
</comment>
<dbReference type="RefSeq" id="WP_238241195.1">
    <property type="nucleotide sequence ID" value="NZ_BPQQ01000091.1"/>
</dbReference>
<dbReference type="Proteomes" id="UP001055153">
    <property type="component" value="Unassembled WGS sequence"/>
</dbReference>
<evidence type="ECO:0000313" key="5">
    <source>
        <dbReference type="Proteomes" id="UP001055153"/>
    </source>
</evidence>
<keyword evidence="5" id="KW-1185">Reference proteome</keyword>
<dbReference type="CDD" id="cd02199">
    <property type="entry name" value="YjgF_YER057c_UK114_like_1"/>
    <property type="match status" value="1"/>
</dbReference>
<evidence type="ECO:0000259" key="3">
    <source>
        <dbReference type="Pfam" id="PF14588"/>
    </source>
</evidence>
<feature type="domain" description="Endoribonuclease L-PSP/chorismate mutase-like" evidence="3">
    <location>
        <begin position="34"/>
        <end position="165"/>
    </location>
</feature>
<dbReference type="InterPro" id="IPR035959">
    <property type="entry name" value="RutC-like_sf"/>
</dbReference>
<dbReference type="PANTHER" id="PTHR43760">
    <property type="entry name" value="ENDORIBONUCLEASE-RELATED"/>
    <property type="match status" value="1"/>
</dbReference>
<dbReference type="SUPFAM" id="SSF55298">
    <property type="entry name" value="YjgF-like"/>
    <property type="match status" value="1"/>
</dbReference>
<evidence type="ECO:0000256" key="2">
    <source>
        <dbReference type="SAM" id="SignalP"/>
    </source>
</evidence>
<evidence type="ECO:0000313" key="4">
    <source>
        <dbReference type="EMBL" id="GJE03816.1"/>
    </source>
</evidence>
<proteinExistence type="predicted"/>
<feature type="signal peptide" evidence="2">
    <location>
        <begin position="1"/>
        <end position="25"/>
    </location>
</feature>
<feature type="region of interest" description="Disordered" evidence="1">
    <location>
        <begin position="27"/>
        <end position="53"/>
    </location>
</feature>
<name>A0ABQ4SQ60_9HYPH</name>
<keyword evidence="2" id="KW-0732">Signal</keyword>